<evidence type="ECO:0000256" key="4">
    <source>
        <dbReference type="ARBA" id="ARBA00022741"/>
    </source>
</evidence>
<protein>
    <recommendedName>
        <fullName evidence="1">non-specific serine/threonine protein kinase</fullName>
        <ecNumber evidence="1">2.7.11.1</ecNumber>
    </recommendedName>
</protein>
<evidence type="ECO:0000256" key="9">
    <source>
        <dbReference type="PROSITE-ProRule" id="PRU10141"/>
    </source>
</evidence>
<comment type="caution">
    <text evidence="12">The sequence shown here is derived from an EMBL/GenBank/DDBJ whole genome shotgun (WGS) entry which is preliminary data.</text>
</comment>
<accession>A0AAU9ZH86</accession>
<evidence type="ECO:0000256" key="7">
    <source>
        <dbReference type="ARBA" id="ARBA00047899"/>
    </source>
</evidence>
<dbReference type="GO" id="GO:0035556">
    <property type="term" value="P:intracellular signal transduction"/>
    <property type="evidence" value="ECO:0007669"/>
    <property type="project" value="TreeGrafter"/>
</dbReference>
<dbReference type="PROSITE" id="PS50011">
    <property type="entry name" value="PROTEIN_KINASE_DOM"/>
    <property type="match status" value="1"/>
</dbReference>
<dbReference type="EC" id="2.7.11.1" evidence="1"/>
<dbReference type="PANTHER" id="PTHR24346:SF56">
    <property type="entry name" value="SERINE_THREONINE-PROTEIN KINASE MARK2"/>
    <property type="match status" value="1"/>
</dbReference>
<organism evidence="12 13">
    <name type="scientific">Phodopus roborovskii</name>
    <name type="common">Roborovski's desert hamster</name>
    <name type="synonym">Cricetulus roborovskii</name>
    <dbReference type="NCBI Taxonomy" id="109678"/>
    <lineage>
        <taxon>Eukaryota</taxon>
        <taxon>Metazoa</taxon>
        <taxon>Chordata</taxon>
        <taxon>Craniata</taxon>
        <taxon>Vertebrata</taxon>
        <taxon>Euteleostomi</taxon>
        <taxon>Mammalia</taxon>
        <taxon>Eutheria</taxon>
        <taxon>Euarchontoglires</taxon>
        <taxon>Glires</taxon>
        <taxon>Rodentia</taxon>
        <taxon>Myomorpha</taxon>
        <taxon>Muroidea</taxon>
        <taxon>Cricetidae</taxon>
        <taxon>Cricetinae</taxon>
        <taxon>Phodopus</taxon>
    </lineage>
</organism>
<dbReference type="GO" id="GO:0050321">
    <property type="term" value="F:tau-protein kinase activity"/>
    <property type="evidence" value="ECO:0007669"/>
    <property type="project" value="TreeGrafter"/>
</dbReference>
<evidence type="ECO:0000256" key="2">
    <source>
        <dbReference type="ARBA" id="ARBA00022527"/>
    </source>
</evidence>
<dbReference type="GO" id="GO:0005737">
    <property type="term" value="C:cytoplasm"/>
    <property type="evidence" value="ECO:0007669"/>
    <property type="project" value="TreeGrafter"/>
</dbReference>
<evidence type="ECO:0000256" key="3">
    <source>
        <dbReference type="ARBA" id="ARBA00022679"/>
    </source>
</evidence>
<comment type="similarity">
    <text evidence="10">Belongs to the protein kinase superfamily.</text>
</comment>
<sequence>MACLAKKDSLGRQYKLKGDIGQGAFGCVNLARHRFSGTRVAIKSVENLRERLRMIMAEIETLQLLQHPNIIQLFQIIVTKKHTYIITEYASGGNLAELVRKGGRLQEEKAQKLFGQMVSAIRYCHDRDIIHRDLKPHNILLDSEGNIKVADFGLARRCRAGTMLQGRCGTKLYNAPELIVREGYDGKKADVWSLGVVLYIITIGHHPFKGSSPKESDGNIIRGSYELPSHMLTVVPEKRPSIEDIEQHPWVVKLWSPEGDPHLQPRPALQNFHCHMSPWQHTERGDAPAT</sequence>
<proteinExistence type="inferred from homology"/>
<dbReference type="InterPro" id="IPR011009">
    <property type="entry name" value="Kinase-like_dom_sf"/>
</dbReference>
<dbReference type="Gene3D" id="1.10.510.10">
    <property type="entry name" value="Transferase(Phosphotransferase) domain 1"/>
    <property type="match status" value="1"/>
</dbReference>
<evidence type="ECO:0000256" key="8">
    <source>
        <dbReference type="ARBA" id="ARBA00048679"/>
    </source>
</evidence>
<gene>
    <name evidence="12" type="primary">LOC300308</name>
    <name evidence="12" type="ORF">PHOROB_LOCUS9053</name>
</gene>
<keyword evidence="6 9" id="KW-0067">ATP-binding</keyword>
<dbReference type="FunFam" id="3.30.200.20:FF:000003">
    <property type="entry name" value="Non-specific serine/threonine protein kinase"/>
    <property type="match status" value="1"/>
</dbReference>
<keyword evidence="4 9" id="KW-0547">Nucleotide-binding</keyword>
<evidence type="ECO:0000256" key="1">
    <source>
        <dbReference type="ARBA" id="ARBA00012513"/>
    </source>
</evidence>
<dbReference type="PANTHER" id="PTHR24346">
    <property type="entry name" value="MAP/MICROTUBULE AFFINITY-REGULATING KINASE"/>
    <property type="match status" value="1"/>
</dbReference>
<name>A0AAU9ZH86_PHORO</name>
<dbReference type="SMART" id="SM00220">
    <property type="entry name" value="S_TKc"/>
    <property type="match status" value="1"/>
</dbReference>
<keyword evidence="5" id="KW-0418">Kinase</keyword>
<dbReference type="GO" id="GO:0000226">
    <property type="term" value="P:microtubule cytoskeleton organization"/>
    <property type="evidence" value="ECO:0007669"/>
    <property type="project" value="TreeGrafter"/>
</dbReference>
<feature type="domain" description="Protein kinase" evidence="11">
    <location>
        <begin position="14"/>
        <end position="251"/>
    </location>
</feature>
<keyword evidence="3" id="KW-0808">Transferase</keyword>
<dbReference type="EMBL" id="CALSGD010001445">
    <property type="protein sequence ID" value="CAH6792019.1"/>
    <property type="molecule type" value="Genomic_DNA"/>
</dbReference>
<keyword evidence="2 10" id="KW-0723">Serine/threonine-protein kinase</keyword>
<keyword evidence="13" id="KW-1185">Reference proteome</keyword>
<dbReference type="Proteomes" id="UP001152836">
    <property type="component" value="Unassembled WGS sequence"/>
</dbReference>
<dbReference type="PROSITE" id="PS00107">
    <property type="entry name" value="PROTEIN_KINASE_ATP"/>
    <property type="match status" value="1"/>
</dbReference>
<dbReference type="PROSITE" id="PS00108">
    <property type="entry name" value="PROTEIN_KINASE_ST"/>
    <property type="match status" value="1"/>
</dbReference>
<dbReference type="InterPro" id="IPR017441">
    <property type="entry name" value="Protein_kinase_ATP_BS"/>
</dbReference>
<dbReference type="AlphaFoldDB" id="A0AAU9ZH86"/>
<evidence type="ECO:0000313" key="13">
    <source>
        <dbReference type="Proteomes" id="UP001152836"/>
    </source>
</evidence>
<dbReference type="InterPro" id="IPR000719">
    <property type="entry name" value="Prot_kinase_dom"/>
</dbReference>
<dbReference type="SUPFAM" id="SSF56112">
    <property type="entry name" value="Protein kinase-like (PK-like)"/>
    <property type="match status" value="1"/>
</dbReference>
<comment type="catalytic activity">
    <reaction evidence="8">
        <text>L-seryl-[protein] + ATP = O-phospho-L-seryl-[protein] + ADP + H(+)</text>
        <dbReference type="Rhea" id="RHEA:17989"/>
        <dbReference type="Rhea" id="RHEA-COMP:9863"/>
        <dbReference type="Rhea" id="RHEA-COMP:11604"/>
        <dbReference type="ChEBI" id="CHEBI:15378"/>
        <dbReference type="ChEBI" id="CHEBI:29999"/>
        <dbReference type="ChEBI" id="CHEBI:30616"/>
        <dbReference type="ChEBI" id="CHEBI:83421"/>
        <dbReference type="ChEBI" id="CHEBI:456216"/>
        <dbReference type="EC" id="2.7.11.1"/>
    </reaction>
</comment>
<reference evidence="12" key="1">
    <citation type="submission" date="2022-06" db="EMBL/GenBank/DDBJ databases">
        <authorList>
            <person name="Andreotti S."/>
            <person name="Wyler E."/>
        </authorList>
    </citation>
    <scope>NUCLEOTIDE SEQUENCE</scope>
</reference>
<evidence type="ECO:0000256" key="10">
    <source>
        <dbReference type="RuleBase" id="RU000304"/>
    </source>
</evidence>
<dbReference type="Pfam" id="PF00069">
    <property type="entry name" value="Pkinase"/>
    <property type="match status" value="1"/>
</dbReference>
<dbReference type="FunFam" id="1.10.510.10:FF:000571">
    <property type="entry name" value="Maternal embryonic leucine zipper kinase"/>
    <property type="match status" value="1"/>
</dbReference>
<evidence type="ECO:0000259" key="11">
    <source>
        <dbReference type="PROSITE" id="PS50011"/>
    </source>
</evidence>
<evidence type="ECO:0000313" key="12">
    <source>
        <dbReference type="EMBL" id="CAH6792019.1"/>
    </source>
</evidence>
<comment type="catalytic activity">
    <reaction evidence="7">
        <text>L-threonyl-[protein] + ATP = O-phospho-L-threonyl-[protein] + ADP + H(+)</text>
        <dbReference type="Rhea" id="RHEA:46608"/>
        <dbReference type="Rhea" id="RHEA-COMP:11060"/>
        <dbReference type="Rhea" id="RHEA-COMP:11605"/>
        <dbReference type="ChEBI" id="CHEBI:15378"/>
        <dbReference type="ChEBI" id="CHEBI:30013"/>
        <dbReference type="ChEBI" id="CHEBI:30616"/>
        <dbReference type="ChEBI" id="CHEBI:61977"/>
        <dbReference type="ChEBI" id="CHEBI:456216"/>
        <dbReference type="EC" id="2.7.11.1"/>
    </reaction>
</comment>
<evidence type="ECO:0000256" key="5">
    <source>
        <dbReference type="ARBA" id="ARBA00022777"/>
    </source>
</evidence>
<dbReference type="CDD" id="cd14003">
    <property type="entry name" value="STKc_AMPK-like"/>
    <property type="match status" value="1"/>
</dbReference>
<dbReference type="GO" id="GO:0005524">
    <property type="term" value="F:ATP binding"/>
    <property type="evidence" value="ECO:0007669"/>
    <property type="project" value="UniProtKB-UniRule"/>
</dbReference>
<evidence type="ECO:0000256" key="6">
    <source>
        <dbReference type="ARBA" id="ARBA00022840"/>
    </source>
</evidence>
<feature type="binding site" evidence="9">
    <location>
        <position position="43"/>
    </location>
    <ligand>
        <name>ATP</name>
        <dbReference type="ChEBI" id="CHEBI:30616"/>
    </ligand>
</feature>
<dbReference type="InterPro" id="IPR008271">
    <property type="entry name" value="Ser/Thr_kinase_AS"/>
</dbReference>